<protein>
    <submittedName>
        <fullName evidence="2">Uncharacterized protein</fullName>
    </submittedName>
</protein>
<sequence length="209" mass="23122">MPGSQRLDHLVPGVRGNRSPPRSANQLWPTPGLQYIAWAIDRNCHSAASVRTEETRHPFPKSGIKRKIYAGCQSELAWAFLWSSSHSQLVALCCCTWVAIFNVQRIILTTGFVIQVLRIATESSPTSHAPGRYCNARPRLGQLPADLIAQCDPLSQCIAGSCAPEIRSQPYLTRLISHWRIDSRNLPYFKSSGVEQGLSEASIQLLVTA</sequence>
<evidence type="ECO:0000256" key="1">
    <source>
        <dbReference type="SAM" id="MobiDB-lite"/>
    </source>
</evidence>
<dbReference type="AlphaFoldDB" id="A0AAV9ZCH7"/>
<organism evidence="2 3">
    <name type="scientific">Favolaschia claudopus</name>
    <dbReference type="NCBI Taxonomy" id="2862362"/>
    <lineage>
        <taxon>Eukaryota</taxon>
        <taxon>Fungi</taxon>
        <taxon>Dikarya</taxon>
        <taxon>Basidiomycota</taxon>
        <taxon>Agaricomycotina</taxon>
        <taxon>Agaricomycetes</taxon>
        <taxon>Agaricomycetidae</taxon>
        <taxon>Agaricales</taxon>
        <taxon>Marasmiineae</taxon>
        <taxon>Mycenaceae</taxon>
        <taxon>Favolaschia</taxon>
    </lineage>
</organism>
<dbReference type="Proteomes" id="UP001362999">
    <property type="component" value="Unassembled WGS sequence"/>
</dbReference>
<evidence type="ECO:0000313" key="3">
    <source>
        <dbReference type="Proteomes" id="UP001362999"/>
    </source>
</evidence>
<comment type="caution">
    <text evidence="2">The sequence shown here is derived from an EMBL/GenBank/DDBJ whole genome shotgun (WGS) entry which is preliminary data.</text>
</comment>
<accession>A0AAV9ZCH7</accession>
<reference evidence="2 3" key="1">
    <citation type="journal article" date="2024" name="J Genomics">
        <title>Draft genome sequencing and assembly of Favolaschia claudopus CIRM-BRFM 2984 isolated from oak limbs.</title>
        <authorList>
            <person name="Navarro D."/>
            <person name="Drula E."/>
            <person name="Chaduli D."/>
            <person name="Cazenave R."/>
            <person name="Ahrendt S."/>
            <person name="Wang J."/>
            <person name="Lipzen A."/>
            <person name="Daum C."/>
            <person name="Barry K."/>
            <person name="Grigoriev I.V."/>
            <person name="Favel A."/>
            <person name="Rosso M.N."/>
            <person name="Martin F."/>
        </authorList>
    </citation>
    <scope>NUCLEOTIDE SEQUENCE [LARGE SCALE GENOMIC DNA]</scope>
    <source>
        <strain evidence="2 3">CIRM-BRFM 2984</strain>
    </source>
</reference>
<evidence type="ECO:0000313" key="2">
    <source>
        <dbReference type="EMBL" id="KAK6977914.1"/>
    </source>
</evidence>
<proteinExistence type="predicted"/>
<feature type="region of interest" description="Disordered" evidence="1">
    <location>
        <begin position="1"/>
        <end position="25"/>
    </location>
</feature>
<dbReference type="EMBL" id="JAWWNJ010000163">
    <property type="protein sequence ID" value="KAK6977914.1"/>
    <property type="molecule type" value="Genomic_DNA"/>
</dbReference>
<gene>
    <name evidence="2" type="ORF">R3P38DRAFT_506383</name>
</gene>
<keyword evidence="3" id="KW-1185">Reference proteome</keyword>
<name>A0AAV9ZCH7_9AGAR</name>